<evidence type="ECO:0000313" key="3">
    <source>
        <dbReference type="EMBL" id="KAK5971818.1"/>
    </source>
</evidence>
<dbReference type="EMBL" id="WIXE01017346">
    <property type="protein sequence ID" value="KAK5971818.1"/>
    <property type="molecule type" value="Genomic_DNA"/>
</dbReference>
<evidence type="ECO:0000256" key="1">
    <source>
        <dbReference type="ARBA" id="ARBA00006803"/>
    </source>
</evidence>
<dbReference type="AlphaFoldDB" id="A0AAN8FJC1"/>
<dbReference type="GO" id="GO:0007606">
    <property type="term" value="P:sensory perception of chemical stimulus"/>
    <property type="evidence" value="ECO:0007669"/>
    <property type="project" value="InterPro"/>
</dbReference>
<comment type="caution">
    <text evidence="3">The sequence shown here is derived from an EMBL/GenBank/DDBJ whole genome shotgun (WGS) entry which is preliminary data.</text>
</comment>
<dbReference type="Pfam" id="PF03125">
    <property type="entry name" value="Sre"/>
    <property type="match status" value="1"/>
</dbReference>
<dbReference type="GO" id="GO:0016020">
    <property type="term" value="C:membrane"/>
    <property type="evidence" value="ECO:0007669"/>
    <property type="project" value="InterPro"/>
</dbReference>
<sequence length="98" mass="11601">MYALYRRVHKVLVLEKCFGFVFDVMLASQTTVLPLAIIIYNEKLQEQFRRMIAKMYPKVRPSKRHAFNNLIDLEGKNMKMGVHEATNSYFDQLRATWS</sequence>
<keyword evidence="4" id="KW-1185">Reference proteome</keyword>
<comment type="similarity">
    <text evidence="1">Belongs to the nematode receptor-like protein sre family.</text>
</comment>
<proteinExistence type="inferred from homology"/>
<keyword evidence="2" id="KW-1133">Transmembrane helix</keyword>
<accession>A0AAN8FJC1</accession>
<feature type="transmembrane region" description="Helical" evidence="2">
    <location>
        <begin position="20"/>
        <end position="41"/>
    </location>
</feature>
<gene>
    <name evidence="3" type="ORF">GCK32_015439</name>
</gene>
<evidence type="ECO:0000313" key="4">
    <source>
        <dbReference type="Proteomes" id="UP001331761"/>
    </source>
</evidence>
<keyword evidence="2" id="KW-0812">Transmembrane</keyword>
<reference evidence="3 4" key="1">
    <citation type="submission" date="2019-10" db="EMBL/GenBank/DDBJ databases">
        <title>Assembly and Annotation for the nematode Trichostrongylus colubriformis.</title>
        <authorList>
            <person name="Martin J."/>
        </authorList>
    </citation>
    <scope>NUCLEOTIDE SEQUENCE [LARGE SCALE GENOMIC DNA]</scope>
    <source>
        <strain evidence="3">G859</strain>
        <tissue evidence="3">Whole worm</tissue>
    </source>
</reference>
<protein>
    <submittedName>
        <fullName evidence="3">Uncharacterized protein</fullName>
    </submittedName>
</protein>
<dbReference type="InterPro" id="IPR004151">
    <property type="entry name" value="7TM_GPCR_serpentine_rcpt_Sre"/>
</dbReference>
<name>A0AAN8FJC1_TRICO</name>
<evidence type="ECO:0000256" key="2">
    <source>
        <dbReference type="SAM" id="Phobius"/>
    </source>
</evidence>
<dbReference type="Proteomes" id="UP001331761">
    <property type="component" value="Unassembled WGS sequence"/>
</dbReference>
<organism evidence="3 4">
    <name type="scientific">Trichostrongylus colubriformis</name>
    <name type="common">Black scour worm</name>
    <dbReference type="NCBI Taxonomy" id="6319"/>
    <lineage>
        <taxon>Eukaryota</taxon>
        <taxon>Metazoa</taxon>
        <taxon>Ecdysozoa</taxon>
        <taxon>Nematoda</taxon>
        <taxon>Chromadorea</taxon>
        <taxon>Rhabditida</taxon>
        <taxon>Rhabditina</taxon>
        <taxon>Rhabditomorpha</taxon>
        <taxon>Strongyloidea</taxon>
        <taxon>Trichostrongylidae</taxon>
        <taxon>Trichostrongylus</taxon>
    </lineage>
</organism>
<keyword evidence="2" id="KW-0472">Membrane</keyword>